<evidence type="ECO:0000313" key="8">
    <source>
        <dbReference type="Proteomes" id="UP000297938"/>
    </source>
</evidence>
<feature type="signal peptide" evidence="5">
    <location>
        <begin position="1"/>
        <end position="25"/>
    </location>
</feature>
<dbReference type="RefSeq" id="WP_135026227.1">
    <property type="nucleotide sequence ID" value="NZ_JBFUWK010000004.1"/>
</dbReference>
<evidence type="ECO:0000259" key="6">
    <source>
        <dbReference type="PROSITE" id="PS51935"/>
    </source>
</evidence>
<keyword evidence="3" id="KW-0378">Hydrolase</keyword>
<evidence type="ECO:0000256" key="1">
    <source>
        <dbReference type="ARBA" id="ARBA00007074"/>
    </source>
</evidence>
<keyword evidence="5" id="KW-0732">Signal</keyword>
<dbReference type="Pfam" id="PF00877">
    <property type="entry name" value="NLPC_P60"/>
    <property type="match status" value="1"/>
</dbReference>
<sequence>MKKKLMIVVGLLMFSFIIGSQKSEAIGTRQDIVNEAHKYLGVPYVLGGTTPNGFDCSGLVQYVFRQQGYSLTRVTTEQEYAGTVISVAEAQPGDIYFFGSRGRTSHDGIAIGGGNFIHAPTTGDVVKITNIKYFKPDFAVRIISNTPPVATHKAIVISPFNENEALDRLAEFRKAMPHYEAFLKQLPNKTQYELVVQPFTVNEVQGKLSELNNKFPGWSKQIVDLRDVAKPQGVLISPFTGSEVAEKYLEIKQKTGYMTQITGNVSGQVDKTKKAVVISPFNENEALDRLKEFRKAFPSYSAFLMQLPNKTQYQLVVQPFTPSEVASKVQEFKVKFPGWSMTTTDLQDVVNQRGVMISPFNGKEAGERYLEIKQKTGYIMQLVDA</sequence>
<proteinExistence type="inferred from homology"/>
<keyword evidence="4" id="KW-0788">Thiol protease</keyword>
<protein>
    <recommendedName>
        <fullName evidence="6">NlpC/P60 domain-containing protein</fullName>
    </recommendedName>
</protein>
<dbReference type="Proteomes" id="UP000297938">
    <property type="component" value="Unassembled WGS sequence"/>
</dbReference>
<evidence type="ECO:0000256" key="5">
    <source>
        <dbReference type="SAM" id="SignalP"/>
    </source>
</evidence>
<dbReference type="AlphaFoldDB" id="A0A7Z8CX12"/>
<evidence type="ECO:0000313" key="7">
    <source>
        <dbReference type="EMBL" id="TFJ24870.1"/>
    </source>
</evidence>
<evidence type="ECO:0000256" key="4">
    <source>
        <dbReference type="ARBA" id="ARBA00022807"/>
    </source>
</evidence>
<dbReference type="PROSITE" id="PS51935">
    <property type="entry name" value="NLPC_P60"/>
    <property type="match status" value="1"/>
</dbReference>
<accession>A0A7Z8CX12</accession>
<feature type="chain" id="PRO_5031124926" description="NlpC/P60 domain-containing protein" evidence="5">
    <location>
        <begin position="26"/>
        <end position="385"/>
    </location>
</feature>
<organism evidence="7 8">
    <name type="scientific">Carnobacterium divergens</name>
    <name type="common">Lactobacillus divergens</name>
    <dbReference type="NCBI Taxonomy" id="2748"/>
    <lineage>
        <taxon>Bacteria</taxon>
        <taxon>Bacillati</taxon>
        <taxon>Bacillota</taxon>
        <taxon>Bacilli</taxon>
        <taxon>Lactobacillales</taxon>
        <taxon>Carnobacteriaceae</taxon>
        <taxon>Carnobacterium</taxon>
    </lineage>
</organism>
<dbReference type="PANTHER" id="PTHR47053">
    <property type="entry name" value="MUREIN DD-ENDOPEPTIDASE MEPH-RELATED"/>
    <property type="match status" value="1"/>
</dbReference>
<dbReference type="PANTHER" id="PTHR47053:SF1">
    <property type="entry name" value="MUREIN DD-ENDOPEPTIDASE MEPH-RELATED"/>
    <property type="match status" value="1"/>
</dbReference>
<gene>
    <name evidence="7" type="ORF">CKN69_09570</name>
</gene>
<name>A0A7Z8CX12_CARDV</name>
<evidence type="ECO:0000256" key="2">
    <source>
        <dbReference type="ARBA" id="ARBA00022670"/>
    </source>
</evidence>
<dbReference type="InterPro" id="IPR051202">
    <property type="entry name" value="Peptidase_C40"/>
</dbReference>
<dbReference type="InterPro" id="IPR038765">
    <property type="entry name" value="Papain-like_cys_pep_sf"/>
</dbReference>
<comment type="caution">
    <text evidence="7">The sequence shown here is derived from an EMBL/GenBank/DDBJ whole genome shotgun (WGS) entry which is preliminary data.</text>
</comment>
<comment type="similarity">
    <text evidence="1">Belongs to the peptidase C40 family.</text>
</comment>
<dbReference type="SUPFAM" id="SSF54001">
    <property type="entry name" value="Cysteine proteinases"/>
    <property type="match status" value="1"/>
</dbReference>
<keyword evidence="2" id="KW-0645">Protease</keyword>
<dbReference type="EMBL" id="NRPP01000017">
    <property type="protein sequence ID" value="TFJ24870.1"/>
    <property type="molecule type" value="Genomic_DNA"/>
</dbReference>
<dbReference type="InterPro" id="IPR000064">
    <property type="entry name" value="NLP_P60_dom"/>
</dbReference>
<evidence type="ECO:0000256" key="3">
    <source>
        <dbReference type="ARBA" id="ARBA00022801"/>
    </source>
</evidence>
<dbReference type="GO" id="GO:0006508">
    <property type="term" value="P:proteolysis"/>
    <property type="evidence" value="ECO:0007669"/>
    <property type="project" value="UniProtKB-KW"/>
</dbReference>
<feature type="domain" description="NlpC/P60" evidence="6">
    <location>
        <begin position="26"/>
        <end position="150"/>
    </location>
</feature>
<dbReference type="Gene3D" id="3.90.1720.10">
    <property type="entry name" value="endopeptidase domain like (from Nostoc punctiforme)"/>
    <property type="match status" value="1"/>
</dbReference>
<dbReference type="GO" id="GO:0008234">
    <property type="term" value="F:cysteine-type peptidase activity"/>
    <property type="evidence" value="ECO:0007669"/>
    <property type="project" value="UniProtKB-KW"/>
</dbReference>
<reference evidence="7 8" key="1">
    <citation type="journal article" date="2018" name="Int. J. Food Microbiol.">
        <title>Growth of Carnobacterium spp. isolated from chilled vacuum-packaged meat under relevant acidic conditions.</title>
        <authorList>
            <person name="Zhang P."/>
            <person name="Badoni M."/>
            <person name="Ganzle M."/>
            <person name="Yang X."/>
        </authorList>
    </citation>
    <scope>NUCLEOTIDE SEQUENCE [LARGE SCALE GENOMIC DNA]</scope>
    <source>
        <strain evidence="7 8">B2</strain>
    </source>
</reference>